<keyword evidence="1" id="KW-0175">Coiled coil</keyword>
<sequence>MSEKSSSRLASNLEQLVSRMENIHFQKGSEMDQVSGVLENMDKLVDIIAKIELQRQAEQQLNEKLDRLSQILERVSNTATVSRNDDVPVEQTLRKIIKGVKITGKVMDIIAGSLGAMFDTISTTVKQSDRQNLTRTNNKEVDLASVLAPIGALLQGFMGAAAEQHDVNQSKSGSNKANKSEDLVE</sequence>
<dbReference type="OrthoDB" id="1786900at2"/>
<accession>A0A1S6ISV1</accession>
<keyword evidence="4" id="KW-1185">Reference proteome</keyword>
<evidence type="ECO:0000313" key="3">
    <source>
        <dbReference type="EMBL" id="AQS57842.1"/>
    </source>
</evidence>
<evidence type="ECO:0000256" key="1">
    <source>
        <dbReference type="SAM" id="Coils"/>
    </source>
</evidence>
<dbReference type="Proteomes" id="UP000189464">
    <property type="component" value="Chromosome"/>
</dbReference>
<name>A0A1S6ISV1_9FIRM</name>
<gene>
    <name evidence="3" type="ORF">B0537_01200</name>
</gene>
<proteinExistence type="predicted"/>
<evidence type="ECO:0000313" key="4">
    <source>
        <dbReference type="Proteomes" id="UP000189464"/>
    </source>
</evidence>
<organism evidence="3 4">
    <name type="scientific">Desulforamulus ferrireducens</name>
    <dbReference type="NCBI Taxonomy" id="1833852"/>
    <lineage>
        <taxon>Bacteria</taxon>
        <taxon>Bacillati</taxon>
        <taxon>Bacillota</taxon>
        <taxon>Clostridia</taxon>
        <taxon>Eubacteriales</taxon>
        <taxon>Peptococcaceae</taxon>
        <taxon>Desulforamulus</taxon>
    </lineage>
</organism>
<dbReference type="AlphaFoldDB" id="A0A1S6ISV1"/>
<dbReference type="RefSeq" id="WP_077712808.1">
    <property type="nucleotide sequence ID" value="NZ_CP019698.1"/>
</dbReference>
<dbReference type="EMBL" id="CP019698">
    <property type="protein sequence ID" value="AQS57842.1"/>
    <property type="molecule type" value="Genomic_DNA"/>
</dbReference>
<dbReference type="KEGG" id="dfg:B0537_01200"/>
<feature type="region of interest" description="Disordered" evidence="2">
    <location>
        <begin position="164"/>
        <end position="185"/>
    </location>
</feature>
<dbReference type="STRING" id="1833852.B0537_01200"/>
<feature type="coiled-coil region" evidence="1">
    <location>
        <begin position="48"/>
        <end position="78"/>
    </location>
</feature>
<reference evidence="3 4" key="1">
    <citation type="journal article" date="2016" name="Int. J. Syst. Evol. Microbiol.">
        <title>Desulfotomaculum ferrireducens sp. nov., a moderately thermophilic sulfate-reducing and dissimilatory Fe(III)-reducing bacterium isolated from compost.</title>
        <authorList>
            <person name="Yang G."/>
            <person name="Guo J."/>
            <person name="Zhuang L."/>
            <person name="Yuan Y."/>
            <person name="Zhou S."/>
        </authorList>
    </citation>
    <scope>NUCLEOTIDE SEQUENCE [LARGE SCALE GENOMIC DNA]</scope>
    <source>
        <strain evidence="3 4">GSS09</strain>
    </source>
</reference>
<evidence type="ECO:0000256" key="2">
    <source>
        <dbReference type="SAM" id="MobiDB-lite"/>
    </source>
</evidence>
<protein>
    <submittedName>
        <fullName evidence="3">Uncharacterized protein</fullName>
    </submittedName>
</protein>